<dbReference type="InterPro" id="IPR038570">
    <property type="entry name" value="HicA_sf"/>
</dbReference>
<evidence type="ECO:0000256" key="7">
    <source>
        <dbReference type="ARBA" id="ARBA00023016"/>
    </source>
</evidence>
<evidence type="ECO:0000256" key="5">
    <source>
        <dbReference type="ARBA" id="ARBA00022801"/>
    </source>
</evidence>
<keyword evidence="3" id="KW-0540">Nuclease</keyword>
<evidence type="ECO:0000256" key="3">
    <source>
        <dbReference type="ARBA" id="ARBA00022722"/>
    </source>
</evidence>
<comment type="caution">
    <text evidence="8">The sequence shown here is derived from an EMBL/GenBank/DDBJ whole genome shotgun (WGS) entry which is preliminary data.</text>
</comment>
<evidence type="ECO:0000256" key="4">
    <source>
        <dbReference type="ARBA" id="ARBA00022759"/>
    </source>
</evidence>
<evidence type="ECO:0000256" key="2">
    <source>
        <dbReference type="ARBA" id="ARBA00022649"/>
    </source>
</evidence>
<dbReference type="Gene3D" id="3.30.920.30">
    <property type="entry name" value="Hypothetical protein"/>
    <property type="match status" value="1"/>
</dbReference>
<dbReference type="GO" id="GO:0016787">
    <property type="term" value="F:hydrolase activity"/>
    <property type="evidence" value="ECO:0007669"/>
    <property type="project" value="UniProtKB-KW"/>
</dbReference>
<evidence type="ECO:0000313" key="8">
    <source>
        <dbReference type="EMBL" id="RED83165.1"/>
    </source>
</evidence>
<keyword evidence="4" id="KW-0255">Endonuclease</keyword>
<evidence type="ECO:0000256" key="6">
    <source>
        <dbReference type="ARBA" id="ARBA00022884"/>
    </source>
</evidence>
<keyword evidence="6" id="KW-0694">RNA-binding</keyword>
<gene>
    <name evidence="8" type="ORF">DFP98_1087</name>
</gene>
<comment type="similarity">
    <text evidence="1">Belongs to the HicA mRNA interferase family.</text>
</comment>
<dbReference type="InterPro" id="IPR012933">
    <property type="entry name" value="HicA_mRNA_interferase"/>
</dbReference>
<accession>A0A3D9KAL6</accession>
<dbReference type="EMBL" id="QRDZ01000008">
    <property type="protein sequence ID" value="RED83165.1"/>
    <property type="molecule type" value="Genomic_DNA"/>
</dbReference>
<keyword evidence="9" id="KW-1185">Reference proteome</keyword>
<keyword evidence="5" id="KW-0378">Hydrolase</keyword>
<evidence type="ECO:0000313" key="9">
    <source>
        <dbReference type="Proteomes" id="UP000256977"/>
    </source>
</evidence>
<dbReference type="OrthoDB" id="361893at2"/>
<dbReference type="AlphaFoldDB" id="A0A3D9KAL6"/>
<sequence>MSRIDKLVQKMKNQPHNIRYPEAAKVLEHFGYQLVRASGSHRHFRNSEGSLITVKEDKPTIKRAYVEDVLSRIGE</sequence>
<dbReference type="SUPFAM" id="SSF54786">
    <property type="entry name" value="YcfA/nrd intein domain"/>
    <property type="match status" value="1"/>
</dbReference>
<name>A0A3D9KAL6_9BACL</name>
<keyword evidence="7" id="KW-0346">Stress response</keyword>
<proteinExistence type="inferred from homology"/>
<reference evidence="8 9" key="1">
    <citation type="submission" date="2018-07" db="EMBL/GenBank/DDBJ databases">
        <title>Genomic Encyclopedia of Type Strains, Phase III (KMG-III): the genomes of soil and plant-associated and newly described type strains.</title>
        <authorList>
            <person name="Whitman W."/>
        </authorList>
    </citation>
    <scope>NUCLEOTIDE SEQUENCE [LARGE SCALE GENOMIC DNA]</scope>
    <source>
        <strain evidence="8 9">CECT 7287</strain>
    </source>
</reference>
<dbReference type="Proteomes" id="UP000256977">
    <property type="component" value="Unassembled WGS sequence"/>
</dbReference>
<protein>
    <submittedName>
        <fullName evidence="8">HicA-like toxin of HicAB toxin-antitoxin system</fullName>
    </submittedName>
</protein>
<keyword evidence="2" id="KW-1277">Toxin-antitoxin system</keyword>
<dbReference type="GO" id="GO:0003729">
    <property type="term" value="F:mRNA binding"/>
    <property type="evidence" value="ECO:0007669"/>
    <property type="project" value="InterPro"/>
</dbReference>
<dbReference type="Pfam" id="PF07927">
    <property type="entry name" value="HicA_toxin"/>
    <property type="match status" value="1"/>
</dbReference>
<organism evidence="8 9">
    <name type="scientific">Cohnella phaseoli</name>
    <dbReference type="NCBI Taxonomy" id="456490"/>
    <lineage>
        <taxon>Bacteria</taxon>
        <taxon>Bacillati</taxon>
        <taxon>Bacillota</taxon>
        <taxon>Bacilli</taxon>
        <taxon>Bacillales</taxon>
        <taxon>Paenibacillaceae</taxon>
        <taxon>Cohnella</taxon>
    </lineage>
</organism>
<evidence type="ECO:0000256" key="1">
    <source>
        <dbReference type="ARBA" id="ARBA00006620"/>
    </source>
</evidence>
<dbReference type="GO" id="GO:0004519">
    <property type="term" value="F:endonuclease activity"/>
    <property type="evidence" value="ECO:0007669"/>
    <property type="project" value="UniProtKB-KW"/>
</dbReference>